<organism evidence="3 4">
    <name type="scientific">Phanerochaete sordida</name>
    <dbReference type="NCBI Taxonomy" id="48140"/>
    <lineage>
        <taxon>Eukaryota</taxon>
        <taxon>Fungi</taxon>
        <taxon>Dikarya</taxon>
        <taxon>Basidiomycota</taxon>
        <taxon>Agaricomycotina</taxon>
        <taxon>Agaricomycetes</taxon>
        <taxon>Polyporales</taxon>
        <taxon>Phanerochaetaceae</taxon>
        <taxon>Phanerochaete</taxon>
    </lineage>
</organism>
<evidence type="ECO:0000313" key="4">
    <source>
        <dbReference type="Proteomes" id="UP000703269"/>
    </source>
</evidence>
<dbReference type="Proteomes" id="UP000703269">
    <property type="component" value="Unassembled WGS sequence"/>
</dbReference>
<keyword evidence="1" id="KW-0472">Membrane</keyword>
<dbReference type="InterPro" id="IPR019595">
    <property type="entry name" value="DUF2470"/>
</dbReference>
<protein>
    <submittedName>
        <fullName evidence="3">DUF2470 and DUF4499 domain-containing protein</fullName>
    </submittedName>
</protein>
<name>A0A9P3GRZ2_9APHY</name>
<keyword evidence="4" id="KW-1185">Reference proteome</keyword>
<gene>
    <name evidence="3" type="ORF">PsYK624_167060</name>
</gene>
<dbReference type="InterPro" id="IPR028110">
    <property type="entry name" value="TMEM254"/>
</dbReference>
<evidence type="ECO:0000313" key="3">
    <source>
        <dbReference type="EMBL" id="GJF00418.1"/>
    </source>
</evidence>
<dbReference type="OrthoDB" id="5553410at2759"/>
<dbReference type="PANTHER" id="PTHR37783:SF1">
    <property type="entry name" value="MEMBRANE PROTEIN, PUTATIVE (AFU_ORTHOLOGUE AFUA_1G04315)-RELATED"/>
    <property type="match status" value="1"/>
</dbReference>
<accession>A0A9P3GRZ2</accession>
<keyword evidence="1" id="KW-0812">Transmembrane</keyword>
<dbReference type="AlphaFoldDB" id="A0A9P3GRZ2"/>
<dbReference type="PANTHER" id="PTHR37783">
    <property type="entry name" value="MEMBRANE PROTEIN, PUTATIVE (AFU_ORTHOLOGUE AFUA_1G04315)-RELATED"/>
    <property type="match status" value="1"/>
</dbReference>
<dbReference type="EMBL" id="BPQB01000152">
    <property type="protein sequence ID" value="GJF00418.1"/>
    <property type="molecule type" value="Genomic_DNA"/>
</dbReference>
<feature type="domain" description="DUF2470" evidence="2">
    <location>
        <begin position="9"/>
        <end position="85"/>
    </location>
</feature>
<feature type="transmembrane region" description="Helical" evidence="1">
    <location>
        <begin position="115"/>
        <end position="136"/>
    </location>
</feature>
<dbReference type="Pfam" id="PF14934">
    <property type="entry name" value="TMEM254"/>
    <property type="match status" value="1"/>
</dbReference>
<dbReference type="Pfam" id="PF10615">
    <property type="entry name" value="DUF2470"/>
    <property type="match status" value="1"/>
</dbReference>
<evidence type="ECO:0000256" key="1">
    <source>
        <dbReference type="SAM" id="Phobius"/>
    </source>
</evidence>
<sequence length="216" mass="24274">MSDPVRDKSAFLCMYMSTHPDTLVSYVRHWGKVKEKVESAKMTVIDSKGMNLSYTVKGGAAKEVRVAFEPPLSGYDEVKPRLLQMKVDAEDALGMSKAPEILDYTLPKGLAKTGFLVALLIYTTFAPPPTFGPIWAPAEFLRTNLPSWTIPASWWFAFIVHGSEGVYTYMLCKKHKTPLVPTILYVLTTLVFGFPSWIDYRKRVQAARIDSIMKGK</sequence>
<evidence type="ECO:0000259" key="2">
    <source>
        <dbReference type="Pfam" id="PF10615"/>
    </source>
</evidence>
<reference evidence="3 4" key="1">
    <citation type="submission" date="2021-08" db="EMBL/GenBank/DDBJ databases">
        <title>Draft Genome Sequence of Phanerochaete sordida strain YK-624.</title>
        <authorList>
            <person name="Mori T."/>
            <person name="Dohra H."/>
            <person name="Suzuki T."/>
            <person name="Kawagishi H."/>
            <person name="Hirai H."/>
        </authorList>
    </citation>
    <scope>NUCLEOTIDE SEQUENCE [LARGE SCALE GENOMIC DNA]</scope>
    <source>
        <strain evidence="3 4">YK-624</strain>
    </source>
</reference>
<dbReference type="Gene3D" id="3.20.180.10">
    <property type="entry name" value="PNP-oxidase-like"/>
    <property type="match status" value="1"/>
</dbReference>
<proteinExistence type="predicted"/>
<dbReference type="InterPro" id="IPR037119">
    <property type="entry name" value="Haem_oxidase_HugZ-like_sf"/>
</dbReference>
<feature type="transmembrane region" description="Helical" evidence="1">
    <location>
        <begin position="179"/>
        <end position="198"/>
    </location>
</feature>
<comment type="caution">
    <text evidence="3">The sequence shown here is derived from an EMBL/GenBank/DDBJ whole genome shotgun (WGS) entry which is preliminary data.</text>
</comment>
<keyword evidence="1" id="KW-1133">Transmembrane helix</keyword>